<evidence type="ECO:0000256" key="6">
    <source>
        <dbReference type="ARBA" id="ARBA00023012"/>
    </source>
</evidence>
<dbReference type="SMART" id="SM00448">
    <property type="entry name" value="REC"/>
    <property type="match status" value="1"/>
</dbReference>
<keyword evidence="6" id="KW-0902">Two-component regulatory system</keyword>
<dbReference type="SUPFAM" id="SSF52172">
    <property type="entry name" value="CheY-like"/>
    <property type="match status" value="1"/>
</dbReference>
<evidence type="ECO:0000256" key="5">
    <source>
        <dbReference type="ARBA" id="ARBA00022840"/>
    </source>
</evidence>
<dbReference type="Pfam" id="PF00072">
    <property type="entry name" value="Response_reg"/>
    <property type="match status" value="1"/>
</dbReference>
<dbReference type="SMART" id="SM00387">
    <property type="entry name" value="HATPase_c"/>
    <property type="match status" value="1"/>
</dbReference>
<dbReference type="InterPro" id="IPR003661">
    <property type="entry name" value="HisK_dim/P_dom"/>
</dbReference>
<feature type="domain" description="Histidine kinase" evidence="8">
    <location>
        <begin position="187"/>
        <end position="400"/>
    </location>
</feature>
<evidence type="ECO:0000256" key="4">
    <source>
        <dbReference type="ARBA" id="ARBA00022777"/>
    </source>
</evidence>
<evidence type="ECO:0000256" key="7">
    <source>
        <dbReference type="PROSITE-ProRule" id="PRU00169"/>
    </source>
</evidence>
<dbReference type="GO" id="GO:0000155">
    <property type="term" value="F:phosphorelay sensor kinase activity"/>
    <property type="evidence" value="ECO:0007669"/>
    <property type="project" value="InterPro"/>
</dbReference>
<keyword evidence="1 7" id="KW-0597">Phosphoprotein</keyword>
<dbReference type="Gene3D" id="3.40.50.2300">
    <property type="match status" value="1"/>
</dbReference>
<dbReference type="PRINTS" id="PR00344">
    <property type="entry name" value="BCTRLSENSOR"/>
</dbReference>
<dbReference type="PANTHER" id="PTHR43065">
    <property type="entry name" value="SENSOR HISTIDINE KINASE"/>
    <property type="match status" value="1"/>
</dbReference>
<evidence type="ECO:0000256" key="1">
    <source>
        <dbReference type="ARBA" id="ARBA00022553"/>
    </source>
</evidence>
<dbReference type="InterPro" id="IPR003594">
    <property type="entry name" value="HATPase_dom"/>
</dbReference>
<dbReference type="SUPFAM" id="SSF55874">
    <property type="entry name" value="ATPase domain of HSP90 chaperone/DNA topoisomerase II/histidine kinase"/>
    <property type="match status" value="1"/>
</dbReference>
<dbReference type="EMBL" id="QGMY01000007">
    <property type="protein sequence ID" value="PWR72320.1"/>
    <property type="molecule type" value="Genomic_DNA"/>
</dbReference>
<reference evidence="10 11" key="1">
    <citation type="submission" date="2018-05" db="EMBL/GenBank/DDBJ databases">
        <title>Draft genome of Methanospirillum lacunae Ki8-1.</title>
        <authorList>
            <person name="Dueholm M.S."/>
            <person name="Nielsen P.H."/>
            <person name="Bakmann L.F."/>
            <person name="Otzen D.E."/>
        </authorList>
    </citation>
    <scope>NUCLEOTIDE SEQUENCE [LARGE SCALE GENOMIC DNA]</scope>
    <source>
        <strain evidence="10 11">Ki8-1</strain>
    </source>
</reference>
<gene>
    <name evidence="10" type="ORF">DK846_10135</name>
</gene>
<proteinExistence type="predicted"/>
<dbReference type="InterPro" id="IPR001789">
    <property type="entry name" value="Sig_transdc_resp-reg_receiver"/>
</dbReference>
<dbReference type="GeneID" id="97547790"/>
<evidence type="ECO:0000259" key="8">
    <source>
        <dbReference type="PROSITE" id="PS50109"/>
    </source>
</evidence>
<keyword evidence="11" id="KW-1185">Reference proteome</keyword>
<keyword evidence="3" id="KW-0547">Nucleotide-binding</keyword>
<comment type="caution">
    <text evidence="10">The sequence shown here is derived from an EMBL/GenBank/DDBJ whole genome shotgun (WGS) entry which is preliminary data.</text>
</comment>
<keyword evidence="5" id="KW-0067">ATP-binding</keyword>
<dbReference type="RefSeq" id="WP_109968810.1">
    <property type="nucleotide sequence ID" value="NZ_CP176093.1"/>
</dbReference>
<accession>A0A2V2N108</accession>
<dbReference type="OrthoDB" id="8127at2157"/>
<dbReference type="Proteomes" id="UP000245657">
    <property type="component" value="Unassembled WGS sequence"/>
</dbReference>
<dbReference type="InterPro" id="IPR004358">
    <property type="entry name" value="Sig_transdc_His_kin-like_C"/>
</dbReference>
<dbReference type="Gene3D" id="3.30.565.10">
    <property type="entry name" value="Histidine kinase-like ATPase, C-terminal domain"/>
    <property type="match status" value="1"/>
</dbReference>
<dbReference type="Pfam" id="PF02518">
    <property type="entry name" value="HATPase_c"/>
    <property type="match status" value="1"/>
</dbReference>
<dbReference type="InterPro" id="IPR036097">
    <property type="entry name" value="HisK_dim/P_sf"/>
</dbReference>
<evidence type="ECO:0000256" key="3">
    <source>
        <dbReference type="ARBA" id="ARBA00022741"/>
    </source>
</evidence>
<organism evidence="10 11">
    <name type="scientific">Methanospirillum lacunae</name>
    <dbReference type="NCBI Taxonomy" id="668570"/>
    <lineage>
        <taxon>Archaea</taxon>
        <taxon>Methanobacteriati</taxon>
        <taxon>Methanobacteriota</taxon>
        <taxon>Stenosarchaea group</taxon>
        <taxon>Methanomicrobia</taxon>
        <taxon>Methanomicrobiales</taxon>
        <taxon>Methanospirillaceae</taxon>
        <taxon>Methanospirillum</taxon>
    </lineage>
</organism>
<feature type="domain" description="Response regulatory" evidence="9">
    <location>
        <begin position="33"/>
        <end position="145"/>
    </location>
</feature>
<evidence type="ECO:0000259" key="9">
    <source>
        <dbReference type="PROSITE" id="PS50110"/>
    </source>
</evidence>
<dbReference type="InterPro" id="IPR036890">
    <property type="entry name" value="HATPase_C_sf"/>
</dbReference>
<dbReference type="PANTHER" id="PTHR43065:SF10">
    <property type="entry name" value="PEROXIDE STRESS-ACTIVATED HISTIDINE KINASE MAK3"/>
    <property type="match status" value="1"/>
</dbReference>
<dbReference type="Gene3D" id="1.10.287.130">
    <property type="match status" value="1"/>
</dbReference>
<evidence type="ECO:0008006" key="12">
    <source>
        <dbReference type="Google" id="ProtNLM"/>
    </source>
</evidence>
<protein>
    <recommendedName>
        <fullName evidence="12">Hybrid sensor histidine kinase/response regulator</fullName>
    </recommendedName>
</protein>
<evidence type="ECO:0000256" key="2">
    <source>
        <dbReference type="ARBA" id="ARBA00022679"/>
    </source>
</evidence>
<dbReference type="CDD" id="cd00082">
    <property type="entry name" value="HisKA"/>
    <property type="match status" value="1"/>
</dbReference>
<dbReference type="SUPFAM" id="SSF47384">
    <property type="entry name" value="Homodimeric domain of signal transducing histidine kinase"/>
    <property type="match status" value="1"/>
</dbReference>
<sequence length="405" mass="44836">MPSNPFNNNSLPSTFLPSDFGDQSVVGPADTLKVLLIDTDPELAQISKNNLEKTSPLSIITTGTGQEALTLSKENGFDAVVSDYDMPDMNGIDLHRALQGEGIKIPFILFTVPDSESLKSDHTANLDHPPDEIYVDLSQKIRQAVELYRTRNRLELYSKHLEELVEERTKQLKEAQRFAVIGELSTMIGHDMRNPLQVITNMNYLLTHKITNMDPDEAAILQKHGIPDLFSRIGSETQYLNKIVSDLQNYAREVNPTLVLTDPGLFLDELLGSITLPEDISVQRQYQPGIKISVDTTLFRRVMENLIINAIQAMEHGGTLTLKTSKSSERISITISDTGIGIQPSVKDRIFEPLFTTKSKGTGFGLPVCKRLVEAHGGTISVKETSPAGTTFEVLLPDDHTSLPN</sequence>
<name>A0A2V2N108_9EURY</name>
<feature type="modified residue" description="4-aspartylphosphate" evidence="7">
    <location>
        <position position="83"/>
    </location>
</feature>
<keyword evidence="2" id="KW-0808">Transferase</keyword>
<dbReference type="InterPro" id="IPR005467">
    <property type="entry name" value="His_kinase_dom"/>
</dbReference>
<dbReference type="AlphaFoldDB" id="A0A2V2N108"/>
<dbReference type="InterPro" id="IPR011006">
    <property type="entry name" value="CheY-like_superfamily"/>
</dbReference>
<keyword evidence="4" id="KW-0418">Kinase</keyword>
<evidence type="ECO:0000313" key="10">
    <source>
        <dbReference type="EMBL" id="PWR72320.1"/>
    </source>
</evidence>
<dbReference type="GO" id="GO:0005524">
    <property type="term" value="F:ATP binding"/>
    <property type="evidence" value="ECO:0007669"/>
    <property type="project" value="UniProtKB-KW"/>
</dbReference>
<evidence type="ECO:0000313" key="11">
    <source>
        <dbReference type="Proteomes" id="UP000245657"/>
    </source>
</evidence>
<dbReference type="PROSITE" id="PS50109">
    <property type="entry name" value="HIS_KIN"/>
    <property type="match status" value="1"/>
</dbReference>
<dbReference type="CDD" id="cd00156">
    <property type="entry name" value="REC"/>
    <property type="match status" value="1"/>
</dbReference>
<dbReference type="PROSITE" id="PS50110">
    <property type="entry name" value="RESPONSE_REGULATORY"/>
    <property type="match status" value="1"/>
</dbReference>